<gene>
    <name evidence="9" type="ORF">DF185_09070</name>
</gene>
<dbReference type="RefSeq" id="WP_110360421.1">
    <property type="nucleotide sequence ID" value="NZ_QFLI01000003.1"/>
</dbReference>
<keyword evidence="3 6" id="KW-0812">Transmembrane</keyword>
<feature type="transmembrane region" description="Helical" evidence="6">
    <location>
        <begin position="345"/>
        <end position="374"/>
    </location>
</feature>
<feature type="transmembrane region" description="Helical" evidence="6">
    <location>
        <begin position="262"/>
        <end position="285"/>
    </location>
</feature>
<organism evidence="9 10">
    <name type="scientific">Marinifilum breve</name>
    <dbReference type="NCBI Taxonomy" id="2184082"/>
    <lineage>
        <taxon>Bacteria</taxon>
        <taxon>Pseudomonadati</taxon>
        <taxon>Bacteroidota</taxon>
        <taxon>Bacteroidia</taxon>
        <taxon>Marinilabiliales</taxon>
        <taxon>Marinifilaceae</taxon>
    </lineage>
</organism>
<feature type="transmembrane region" description="Helical" evidence="6">
    <location>
        <begin position="65"/>
        <end position="84"/>
    </location>
</feature>
<reference evidence="9 10" key="1">
    <citation type="submission" date="2018-05" db="EMBL/GenBank/DDBJ databases">
        <title>Marinifilum breve JC075T sp. nov., a marine bacterium isolated from Yongle Blue Hole in the South China Sea.</title>
        <authorList>
            <person name="Fu T."/>
        </authorList>
    </citation>
    <scope>NUCLEOTIDE SEQUENCE [LARGE SCALE GENOMIC DNA]</scope>
    <source>
        <strain evidence="9 10">JC075</strain>
    </source>
</reference>
<dbReference type="Pfam" id="PF13567">
    <property type="entry name" value="DUF4131"/>
    <property type="match status" value="1"/>
</dbReference>
<evidence type="ECO:0008006" key="11">
    <source>
        <dbReference type="Google" id="ProtNLM"/>
    </source>
</evidence>
<dbReference type="InterPro" id="IPR052159">
    <property type="entry name" value="Competence_DNA_uptake"/>
</dbReference>
<comment type="subcellular location">
    <subcellularLocation>
        <location evidence="1">Cell membrane</location>
        <topology evidence="1">Multi-pass membrane protein</topology>
    </subcellularLocation>
</comment>
<feature type="transmembrane region" description="Helical" evidence="6">
    <location>
        <begin position="297"/>
        <end position="325"/>
    </location>
</feature>
<dbReference type="OrthoDB" id="9761531at2"/>
<proteinExistence type="predicted"/>
<feature type="transmembrane region" description="Helical" evidence="6">
    <location>
        <begin position="479"/>
        <end position="504"/>
    </location>
</feature>
<dbReference type="InterPro" id="IPR025405">
    <property type="entry name" value="DUF4131"/>
</dbReference>
<evidence type="ECO:0000313" key="9">
    <source>
        <dbReference type="EMBL" id="PXY01612.1"/>
    </source>
</evidence>
<feature type="transmembrane region" description="Helical" evidence="6">
    <location>
        <begin position="395"/>
        <end position="414"/>
    </location>
</feature>
<evidence type="ECO:0000256" key="3">
    <source>
        <dbReference type="ARBA" id="ARBA00022692"/>
    </source>
</evidence>
<evidence type="ECO:0000313" key="10">
    <source>
        <dbReference type="Proteomes" id="UP000248079"/>
    </source>
</evidence>
<dbReference type="PANTHER" id="PTHR30619:SF1">
    <property type="entry name" value="RECOMBINATION PROTEIN 2"/>
    <property type="match status" value="1"/>
</dbReference>
<name>A0A2V3ZYP6_9BACT</name>
<evidence type="ECO:0000256" key="2">
    <source>
        <dbReference type="ARBA" id="ARBA00022475"/>
    </source>
</evidence>
<dbReference type="EMBL" id="QFLI01000003">
    <property type="protein sequence ID" value="PXY01612.1"/>
    <property type="molecule type" value="Genomic_DNA"/>
</dbReference>
<sequence length="690" mass="79197">MDLRELLRQYPFLRVLFFLIVGIFIAELFETYNKLTLILLLLGIVLMILFVLIPKLKKSYKMRSIFGLIMIILYTSLGVFRTQVVQESMFLSEVDSCEAYQLKLIENPVEKANTFSCVARITESVNKNYTTKETANIILYFKKDSIINQLNVGDLILVNSKIERVKNAGNPNEFDYAGYLKTRHILYSSYVNTTNWIKLPTDHQMNIRALAWKWRDQLLQIYRDNGITNESFDILAALTLGYKTSLDPEVRKAWADAGAMHVLAVSGLHVGIIYLIMSYLLGFLLKIKYGRWIRSVLLLIILWLYALLTGLSPSVMRAACMFSFIVVGEAMRRKGGVFNSLAASAFFLLLYNPYLLFTVGFQFSYLAVVGIVFLQPKFDKLFFIRNPILNKLWQLTTVAIAAQIATFPLTIYYFNQFPSYFLLSGYVVILMAGILIYLSALLLILSQVEILSNLLSWILQHLIKILNQIIIWIQELPGAVIHSVSFSSFQVVILYALIISLIFIVILKRKFAVYSLMILLIFFQIPELLKQFQPKKQELIIFNAGRNALIGFRSGNQVSYLCDRDMEMSKQKFLANNYQIQNHLNEFKTDTIKEVDFREFSGSKILIIQKSNDFSLELLNRLDPDIILMRKSSLKKAELLTKNPINSTVVIDGSVYRNDLQRLQSVNVHSVCNLFVIKDRGAFIVDLSSD</sequence>
<accession>A0A2V3ZYP6</accession>
<dbReference type="Proteomes" id="UP000248079">
    <property type="component" value="Unassembled WGS sequence"/>
</dbReference>
<dbReference type="PANTHER" id="PTHR30619">
    <property type="entry name" value="DNA INTERNALIZATION/COMPETENCE PROTEIN COMEC/REC2"/>
    <property type="match status" value="1"/>
</dbReference>
<feature type="domain" description="ComEC/Rec2-related protein" evidence="7">
    <location>
        <begin position="238"/>
        <end position="504"/>
    </location>
</feature>
<comment type="caution">
    <text evidence="9">The sequence shown here is derived from an EMBL/GenBank/DDBJ whole genome shotgun (WGS) entry which is preliminary data.</text>
</comment>
<evidence type="ECO:0000256" key="6">
    <source>
        <dbReference type="SAM" id="Phobius"/>
    </source>
</evidence>
<dbReference type="InterPro" id="IPR004477">
    <property type="entry name" value="ComEC_N"/>
</dbReference>
<evidence type="ECO:0000256" key="5">
    <source>
        <dbReference type="ARBA" id="ARBA00023136"/>
    </source>
</evidence>
<dbReference type="Pfam" id="PF03772">
    <property type="entry name" value="Competence"/>
    <property type="match status" value="1"/>
</dbReference>
<feature type="domain" description="DUF4131" evidence="8">
    <location>
        <begin position="37"/>
        <end position="195"/>
    </location>
</feature>
<evidence type="ECO:0000259" key="7">
    <source>
        <dbReference type="Pfam" id="PF03772"/>
    </source>
</evidence>
<protein>
    <recommendedName>
        <fullName evidence="11">Competence protein ComEC</fullName>
    </recommendedName>
</protein>
<dbReference type="NCBIfam" id="TIGR00360">
    <property type="entry name" value="ComEC_N-term"/>
    <property type="match status" value="1"/>
</dbReference>
<keyword evidence="2" id="KW-1003">Cell membrane</keyword>
<evidence type="ECO:0000259" key="8">
    <source>
        <dbReference type="Pfam" id="PF13567"/>
    </source>
</evidence>
<keyword evidence="5 6" id="KW-0472">Membrane</keyword>
<feature type="transmembrane region" description="Helical" evidence="6">
    <location>
        <begin position="12"/>
        <end position="29"/>
    </location>
</feature>
<dbReference type="GO" id="GO:0005886">
    <property type="term" value="C:plasma membrane"/>
    <property type="evidence" value="ECO:0007669"/>
    <property type="project" value="UniProtKB-SubCell"/>
</dbReference>
<feature type="transmembrane region" description="Helical" evidence="6">
    <location>
        <begin position="420"/>
        <end position="445"/>
    </location>
</feature>
<evidence type="ECO:0000256" key="1">
    <source>
        <dbReference type="ARBA" id="ARBA00004651"/>
    </source>
</evidence>
<feature type="transmembrane region" description="Helical" evidence="6">
    <location>
        <begin position="511"/>
        <end position="529"/>
    </location>
</feature>
<feature type="transmembrane region" description="Helical" evidence="6">
    <location>
        <begin position="35"/>
        <end position="53"/>
    </location>
</feature>
<keyword evidence="4 6" id="KW-1133">Transmembrane helix</keyword>
<dbReference type="AlphaFoldDB" id="A0A2V3ZYP6"/>
<evidence type="ECO:0000256" key="4">
    <source>
        <dbReference type="ARBA" id="ARBA00022989"/>
    </source>
</evidence>
<keyword evidence="10" id="KW-1185">Reference proteome</keyword>